<gene>
    <name evidence="11" type="ORF">NEZAVI_LOCUS697</name>
</gene>
<dbReference type="Pfam" id="PF02949">
    <property type="entry name" value="7tm_6"/>
    <property type="match status" value="1"/>
</dbReference>
<keyword evidence="5 10" id="KW-0552">Olfaction</keyword>
<keyword evidence="9 10" id="KW-0807">Transducer</keyword>
<feature type="transmembrane region" description="Helical" evidence="10">
    <location>
        <begin position="80"/>
        <end position="99"/>
    </location>
</feature>
<dbReference type="AlphaFoldDB" id="A0A9P0DWG5"/>
<keyword evidence="12" id="KW-1185">Reference proteome</keyword>
<dbReference type="EMBL" id="OV725077">
    <property type="protein sequence ID" value="CAH1389259.1"/>
    <property type="molecule type" value="Genomic_DNA"/>
</dbReference>
<evidence type="ECO:0000313" key="11">
    <source>
        <dbReference type="EMBL" id="CAH1389259.1"/>
    </source>
</evidence>
<dbReference type="GO" id="GO:0004984">
    <property type="term" value="F:olfactory receptor activity"/>
    <property type="evidence" value="ECO:0007669"/>
    <property type="project" value="InterPro"/>
</dbReference>
<dbReference type="PANTHER" id="PTHR21137">
    <property type="entry name" value="ODORANT RECEPTOR"/>
    <property type="match status" value="1"/>
</dbReference>
<feature type="transmembrane region" description="Helical" evidence="10">
    <location>
        <begin position="195"/>
        <end position="217"/>
    </location>
</feature>
<name>A0A9P0DWG5_NEZVI</name>
<comment type="similarity">
    <text evidence="10">Belongs to the insect chemoreceptor superfamily. Heteromeric odorant receptor channel (TC 1.A.69) family.</text>
</comment>
<dbReference type="Proteomes" id="UP001152798">
    <property type="component" value="Chromosome 1"/>
</dbReference>
<keyword evidence="8 10" id="KW-0675">Receptor</keyword>
<evidence type="ECO:0000313" key="12">
    <source>
        <dbReference type="Proteomes" id="UP001152798"/>
    </source>
</evidence>
<feature type="transmembrane region" description="Helical" evidence="10">
    <location>
        <begin position="137"/>
        <end position="155"/>
    </location>
</feature>
<protein>
    <recommendedName>
        <fullName evidence="10">Odorant receptor</fullName>
    </recommendedName>
</protein>
<dbReference type="PANTHER" id="PTHR21137:SF35">
    <property type="entry name" value="ODORANT RECEPTOR 19A-RELATED"/>
    <property type="match status" value="1"/>
</dbReference>
<evidence type="ECO:0000256" key="4">
    <source>
        <dbReference type="ARBA" id="ARBA00022692"/>
    </source>
</evidence>
<evidence type="ECO:0000256" key="1">
    <source>
        <dbReference type="ARBA" id="ARBA00004651"/>
    </source>
</evidence>
<dbReference type="OrthoDB" id="6604226at2759"/>
<proteinExistence type="inferred from homology"/>
<evidence type="ECO:0000256" key="3">
    <source>
        <dbReference type="ARBA" id="ARBA00022606"/>
    </source>
</evidence>
<evidence type="ECO:0000256" key="8">
    <source>
        <dbReference type="ARBA" id="ARBA00023170"/>
    </source>
</evidence>
<dbReference type="GO" id="GO:0005549">
    <property type="term" value="F:odorant binding"/>
    <property type="evidence" value="ECO:0007669"/>
    <property type="project" value="InterPro"/>
</dbReference>
<evidence type="ECO:0000256" key="9">
    <source>
        <dbReference type="ARBA" id="ARBA00023224"/>
    </source>
</evidence>
<dbReference type="InterPro" id="IPR004117">
    <property type="entry name" value="7tm6_olfct_rcpt"/>
</dbReference>
<accession>A0A9P0DWG5</accession>
<keyword evidence="6 10" id="KW-1133">Transmembrane helix</keyword>
<evidence type="ECO:0000256" key="10">
    <source>
        <dbReference type="RuleBase" id="RU351113"/>
    </source>
</evidence>
<feature type="transmembrane region" description="Helical" evidence="10">
    <location>
        <begin position="289"/>
        <end position="314"/>
    </location>
</feature>
<evidence type="ECO:0000256" key="5">
    <source>
        <dbReference type="ARBA" id="ARBA00022725"/>
    </source>
</evidence>
<comment type="subcellular location">
    <subcellularLocation>
        <location evidence="1 10">Cell membrane</location>
        <topology evidence="1 10">Multi-pass membrane protein</topology>
    </subcellularLocation>
</comment>
<dbReference type="GO" id="GO:0007165">
    <property type="term" value="P:signal transduction"/>
    <property type="evidence" value="ECO:0007669"/>
    <property type="project" value="UniProtKB-KW"/>
</dbReference>
<comment type="caution">
    <text evidence="10">Lacks conserved residue(s) required for the propagation of feature annotation.</text>
</comment>
<keyword evidence="7 10" id="KW-0472">Membrane</keyword>
<keyword evidence="3 10" id="KW-0716">Sensory transduction</keyword>
<keyword evidence="4 10" id="KW-0812">Transmembrane</keyword>
<keyword evidence="2" id="KW-1003">Cell membrane</keyword>
<evidence type="ECO:0000256" key="2">
    <source>
        <dbReference type="ARBA" id="ARBA00022475"/>
    </source>
</evidence>
<evidence type="ECO:0000256" key="6">
    <source>
        <dbReference type="ARBA" id="ARBA00022989"/>
    </source>
</evidence>
<sequence>MRTQGAIRDSDVVDGLSIGYLKIFGVWGIINDYRTTGKKNFIIKFKIFVTLLLAVPYIFCQNLSYFMIRVDIQKATFLNLHTLPALQMCCKILIFWFRLDSQSRLYSLAKKDFIHVAEDKREEAAKIFRKITTKANLLCYSAFLVDLSITAFSIADPGISVDYLLHGTGSMTAVVGGRQKIMGGWYPLPMASWPYYEAIFVYESLLMIWSGVLLALYVSLFYQVLICLHAQFTVLNLQVSAIKIFPSIDGNRKNTYNRDIYSSLNKEQIYSFVRDHQRLLSYANELRSVYNPLVTIILGMGVFVLIIGVFQFLFGKATKPMFIFKFMLLLAYQGIEVSMFCFGSSSLETAVSAGDESSDLQFAIYSSDWYKEDIQFRRAVQMVMVGARKGVTLTAVRIYPVNVETIMAVSLNVFLDYANLGGREGLKAPLAWERPPTA</sequence>
<dbReference type="GO" id="GO:0005886">
    <property type="term" value="C:plasma membrane"/>
    <property type="evidence" value="ECO:0007669"/>
    <property type="project" value="UniProtKB-SubCell"/>
</dbReference>
<evidence type="ECO:0000256" key="7">
    <source>
        <dbReference type="ARBA" id="ARBA00023136"/>
    </source>
</evidence>
<feature type="transmembrane region" description="Helical" evidence="10">
    <location>
        <begin position="47"/>
        <end position="68"/>
    </location>
</feature>
<organism evidence="11 12">
    <name type="scientific">Nezara viridula</name>
    <name type="common">Southern green stink bug</name>
    <name type="synonym">Cimex viridulus</name>
    <dbReference type="NCBI Taxonomy" id="85310"/>
    <lineage>
        <taxon>Eukaryota</taxon>
        <taxon>Metazoa</taxon>
        <taxon>Ecdysozoa</taxon>
        <taxon>Arthropoda</taxon>
        <taxon>Hexapoda</taxon>
        <taxon>Insecta</taxon>
        <taxon>Pterygota</taxon>
        <taxon>Neoptera</taxon>
        <taxon>Paraneoptera</taxon>
        <taxon>Hemiptera</taxon>
        <taxon>Heteroptera</taxon>
        <taxon>Panheteroptera</taxon>
        <taxon>Pentatomomorpha</taxon>
        <taxon>Pentatomoidea</taxon>
        <taxon>Pentatomidae</taxon>
        <taxon>Pentatominae</taxon>
        <taxon>Nezara</taxon>
    </lineage>
</organism>
<reference evidence="11" key="1">
    <citation type="submission" date="2022-01" db="EMBL/GenBank/DDBJ databases">
        <authorList>
            <person name="King R."/>
        </authorList>
    </citation>
    <scope>NUCLEOTIDE SEQUENCE</scope>
</reference>